<gene>
    <name evidence="3" type="ORF">SAMN05216464_10872</name>
</gene>
<proteinExistence type="predicted"/>
<protein>
    <submittedName>
        <fullName evidence="3">Histidine kinase</fullName>
    </submittedName>
</protein>
<feature type="transmembrane region" description="Helical" evidence="1">
    <location>
        <begin position="83"/>
        <end position="104"/>
    </location>
</feature>
<evidence type="ECO:0000313" key="3">
    <source>
        <dbReference type="EMBL" id="SDE64302.1"/>
    </source>
</evidence>
<keyword evidence="3" id="KW-0808">Transferase</keyword>
<keyword evidence="1" id="KW-0812">Transmembrane</keyword>
<feature type="transmembrane region" description="Helical" evidence="1">
    <location>
        <begin position="53"/>
        <end position="74"/>
    </location>
</feature>
<dbReference type="Proteomes" id="UP000199072">
    <property type="component" value="Unassembled WGS sequence"/>
</dbReference>
<dbReference type="PANTHER" id="PTHR34220:SF7">
    <property type="entry name" value="SENSOR HISTIDINE KINASE YPDA"/>
    <property type="match status" value="1"/>
</dbReference>
<evidence type="ECO:0000313" key="4">
    <source>
        <dbReference type="Proteomes" id="UP000199072"/>
    </source>
</evidence>
<dbReference type="GO" id="GO:0016020">
    <property type="term" value="C:membrane"/>
    <property type="evidence" value="ECO:0007669"/>
    <property type="project" value="InterPro"/>
</dbReference>
<dbReference type="RefSeq" id="WP_091150892.1">
    <property type="nucleotide sequence ID" value="NZ_FNAI01000008.1"/>
</dbReference>
<dbReference type="Gene3D" id="3.30.565.10">
    <property type="entry name" value="Histidine kinase-like ATPase, C-terminal domain"/>
    <property type="match status" value="1"/>
</dbReference>
<evidence type="ECO:0000259" key="2">
    <source>
        <dbReference type="Pfam" id="PF06580"/>
    </source>
</evidence>
<dbReference type="PANTHER" id="PTHR34220">
    <property type="entry name" value="SENSOR HISTIDINE KINASE YPDA"/>
    <property type="match status" value="1"/>
</dbReference>
<dbReference type="InterPro" id="IPR036890">
    <property type="entry name" value="HATPase_C_sf"/>
</dbReference>
<feature type="transmembrane region" description="Helical" evidence="1">
    <location>
        <begin position="12"/>
        <end position="33"/>
    </location>
</feature>
<keyword evidence="4" id="KW-1185">Reference proteome</keyword>
<dbReference type="OrthoDB" id="9792992at2"/>
<keyword evidence="3" id="KW-0418">Kinase</keyword>
<feature type="domain" description="Signal transduction histidine kinase internal region" evidence="2">
    <location>
        <begin position="169"/>
        <end position="245"/>
    </location>
</feature>
<dbReference type="AlphaFoldDB" id="A0A1G7EL07"/>
<sequence>MKKTAVLLIHSGYWLLFGTLLLTFFFFVVFVPAHTHLPDSAHHNDSLLSWLRLMFGFAVVPGLCSFYSCYTFLFGRLLSKQKFVLFLGGSFLCALTGSLIGAGLESLPFMFGRSYLFNDGYASAVMVILIMTVVAWINGMMGAVIKGCLTWYRDIRLKEELHRKNIETELALVKSQIDPHFLFNTINNIDVLISRDAAAASVYLNKLSGIMRFLLYETKSEHISLERELDHLQQYIDLQRIRTSNADYVDFEVSGMYTGQSIAPMVLLPFIENAFKHTEARKTDSRISISLQLSKEQLTFICTNSLYAVKKPRDVNCGLGNELIRKRLDLLYPAAHTLSISEEFGLYRVKLELQL</sequence>
<reference evidence="3 4" key="1">
    <citation type="submission" date="2016-10" db="EMBL/GenBank/DDBJ databases">
        <authorList>
            <person name="de Groot N.N."/>
        </authorList>
    </citation>
    <scope>NUCLEOTIDE SEQUENCE [LARGE SCALE GENOMIC DNA]</scope>
    <source>
        <strain evidence="3 4">47C3B</strain>
    </source>
</reference>
<dbReference type="Pfam" id="PF06580">
    <property type="entry name" value="His_kinase"/>
    <property type="match status" value="1"/>
</dbReference>
<accession>A0A1G7EL07</accession>
<keyword evidence="1" id="KW-0472">Membrane</keyword>
<feature type="transmembrane region" description="Helical" evidence="1">
    <location>
        <begin position="124"/>
        <end position="149"/>
    </location>
</feature>
<dbReference type="InterPro" id="IPR050640">
    <property type="entry name" value="Bact_2-comp_sensor_kinase"/>
</dbReference>
<evidence type="ECO:0000256" key="1">
    <source>
        <dbReference type="SAM" id="Phobius"/>
    </source>
</evidence>
<organism evidence="3 4">
    <name type="scientific">Mucilaginibacter pineti</name>
    <dbReference type="NCBI Taxonomy" id="1391627"/>
    <lineage>
        <taxon>Bacteria</taxon>
        <taxon>Pseudomonadati</taxon>
        <taxon>Bacteroidota</taxon>
        <taxon>Sphingobacteriia</taxon>
        <taxon>Sphingobacteriales</taxon>
        <taxon>Sphingobacteriaceae</taxon>
        <taxon>Mucilaginibacter</taxon>
    </lineage>
</organism>
<dbReference type="EMBL" id="FNAI01000008">
    <property type="protein sequence ID" value="SDE64302.1"/>
    <property type="molecule type" value="Genomic_DNA"/>
</dbReference>
<keyword evidence="1" id="KW-1133">Transmembrane helix</keyword>
<dbReference type="STRING" id="1391627.SAMN05216464_10872"/>
<dbReference type="GO" id="GO:0000155">
    <property type="term" value="F:phosphorelay sensor kinase activity"/>
    <property type="evidence" value="ECO:0007669"/>
    <property type="project" value="InterPro"/>
</dbReference>
<dbReference type="InterPro" id="IPR010559">
    <property type="entry name" value="Sig_transdc_His_kin_internal"/>
</dbReference>
<name>A0A1G7EL07_9SPHI</name>